<dbReference type="RefSeq" id="WP_012859530.1">
    <property type="nucleotide sequence ID" value="NC_013517.1"/>
</dbReference>
<gene>
    <name evidence="1" type="ordered locus">Sterm_0042</name>
</gene>
<dbReference type="EMBL" id="CP001739">
    <property type="protein sequence ID" value="ACZ06930.1"/>
    <property type="molecule type" value="Genomic_DNA"/>
</dbReference>
<keyword evidence="2" id="KW-1185">Reference proteome</keyword>
<organism evidence="1 2">
    <name type="scientific">Sebaldella termitidis (strain ATCC 33386 / NCTC 11300)</name>
    <dbReference type="NCBI Taxonomy" id="526218"/>
    <lineage>
        <taxon>Bacteria</taxon>
        <taxon>Fusobacteriati</taxon>
        <taxon>Fusobacteriota</taxon>
        <taxon>Fusobacteriia</taxon>
        <taxon>Fusobacteriales</taxon>
        <taxon>Leptotrichiaceae</taxon>
        <taxon>Sebaldella</taxon>
    </lineage>
</organism>
<protein>
    <recommendedName>
        <fullName evidence="3">Lipoprotein</fullName>
    </recommendedName>
</protein>
<accession>D1AIW8</accession>
<evidence type="ECO:0008006" key="3">
    <source>
        <dbReference type="Google" id="ProtNLM"/>
    </source>
</evidence>
<dbReference type="STRING" id="526218.Sterm_0042"/>
<dbReference type="PROSITE" id="PS51257">
    <property type="entry name" value="PROKAR_LIPOPROTEIN"/>
    <property type="match status" value="1"/>
</dbReference>
<proteinExistence type="predicted"/>
<evidence type="ECO:0000313" key="1">
    <source>
        <dbReference type="EMBL" id="ACZ06930.1"/>
    </source>
</evidence>
<dbReference type="KEGG" id="str:Sterm_0042"/>
<dbReference type="AlphaFoldDB" id="D1AIW8"/>
<dbReference type="HOGENOM" id="CLU_103342_0_0_0"/>
<evidence type="ECO:0000313" key="2">
    <source>
        <dbReference type="Proteomes" id="UP000000845"/>
    </source>
</evidence>
<reference evidence="2" key="1">
    <citation type="submission" date="2009-09" db="EMBL/GenBank/DDBJ databases">
        <title>The complete chromosome of Sebaldella termitidis ATCC 33386.</title>
        <authorList>
            <consortium name="US DOE Joint Genome Institute (JGI-PGF)"/>
            <person name="Lucas S."/>
            <person name="Copeland A."/>
            <person name="Lapidus A."/>
            <person name="Glavina del Rio T."/>
            <person name="Dalin E."/>
            <person name="Tice H."/>
            <person name="Bruce D."/>
            <person name="Goodwin L."/>
            <person name="Pitluck S."/>
            <person name="Kyrpides N."/>
            <person name="Mavromatis K."/>
            <person name="Ivanova N."/>
            <person name="Mikhailova N."/>
            <person name="Sims D."/>
            <person name="Meincke L."/>
            <person name="Brettin T."/>
            <person name="Detter J.C."/>
            <person name="Han C."/>
            <person name="Larimer F."/>
            <person name="Land M."/>
            <person name="Hauser L."/>
            <person name="Markowitz V."/>
            <person name="Cheng J.F."/>
            <person name="Hugenholtz P."/>
            <person name="Woyke T."/>
            <person name="Wu D."/>
            <person name="Eisen J.A."/>
        </authorList>
    </citation>
    <scope>NUCLEOTIDE SEQUENCE [LARGE SCALE GENOMIC DNA]</scope>
    <source>
        <strain evidence="2">ATCC 33386 / NCTC 11300</strain>
    </source>
</reference>
<dbReference type="Proteomes" id="UP000000845">
    <property type="component" value="Chromosome"/>
</dbReference>
<sequence length="216" mass="23753">MKRYLLAIMLILGLVISCGGSKDITLPNKNVKIEGDVLTFKGKPFTGNIKMNLADKMDGYAGAMSFKDGHLDGLTDLKNDKENQQVKFTVVDGKFDGELIMKDAKQRTDIVLDIKNGAIVKYLADVQGAYKYDLSFVDNLANGTMEAQGQKFEFKDGIAKGPQGQELKLTLDPESGDLTMEAMVNGKVAGKQTIPNVLTPQYLETFIFRAVTMTNR</sequence>
<reference evidence="1 2" key="2">
    <citation type="journal article" date="2010" name="Stand. Genomic Sci.">
        <title>Complete genome sequence of Sebaldella termitidis type strain (NCTC 11300).</title>
        <authorList>
            <person name="Harmon-Smith M."/>
            <person name="Celia L."/>
            <person name="Chertkov O."/>
            <person name="Lapidus A."/>
            <person name="Copeland A."/>
            <person name="Glavina Del Rio T."/>
            <person name="Nolan M."/>
            <person name="Lucas S."/>
            <person name="Tice H."/>
            <person name="Cheng J.F."/>
            <person name="Han C."/>
            <person name="Detter J.C."/>
            <person name="Bruce D."/>
            <person name="Goodwin L."/>
            <person name="Pitluck S."/>
            <person name="Pati A."/>
            <person name="Liolios K."/>
            <person name="Ivanova N."/>
            <person name="Mavromatis K."/>
            <person name="Mikhailova N."/>
            <person name="Chen A."/>
            <person name="Palaniappan K."/>
            <person name="Land M."/>
            <person name="Hauser L."/>
            <person name="Chang Y.J."/>
            <person name="Jeffries C.D."/>
            <person name="Brettin T."/>
            <person name="Goker M."/>
            <person name="Beck B."/>
            <person name="Bristow J."/>
            <person name="Eisen J.A."/>
            <person name="Markowitz V."/>
            <person name="Hugenholtz P."/>
            <person name="Kyrpides N.C."/>
            <person name="Klenk H.P."/>
            <person name="Chen F."/>
        </authorList>
    </citation>
    <scope>NUCLEOTIDE SEQUENCE [LARGE SCALE GENOMIC DNA]</scope>
    <source>
        <strain evidence="2">ATCC 33386 / NCTC 11300</strain>
    </source>
</reference>
<name>D1AIW8_SEBTE</name>